<keyword evidence="5" id="KW-0862">Zinc</keyword>
<dbReference type="EMBL" id="JAWQEG010004639">
    <property type="protein sequence ID" value="KAK3860751.1"/>
    <property type="molecule type" value="Genomic_DNA"/>
</dbReference>
<dbReference type="InterPro" id="IPR050527">
    <property type="entry name" value="Snail/Krueppel_Znf"/>
</dbReference>
<dbReference type="Pfam" id="PF00096">
    <property type="entry name" value="zf-C2H2"/>
    <property type="match status" value="1"/>
</dbReference>
<accession>A0AAE1JXU5</accession>
<keyword evidence="12" id="KW-1185">Reference proteome</keyword>
<evidence type="ECO:0000256" key="3">
    <source>
        <dbReference type="ARBA" id="ARBA00022737"/>
    </source>
</evidence>
<evidence type="ECO:0000256" key="7">
    <source>
        <dbReference type="ARBA" id="ARBA00037948"/>
    </source>
</evidence>
<dbReference type="GO" id="GO:0005634">
    <property type="term" value="C:nucleus"/>
    <property type="evidence" value="ECO:0007669"/>
    <property type="project" value="UniProtKB-SubCell"/>
</dbReference>
<comment type="subcellular location">
    <subcellularLocation>
        <location evidence="1">Nucleus</location>
    </subcellularLocation>
</comment>
<feature type="compositionally biased region" description="Polar residues" evidence="9">
    <location>
        <begin position="204"/>
        <end position="219"/>
    </location>
</feature>
<sequence length="219" mass="24666">MGGCSVPAPGSSSPQGLTCPFCHHMATNKFALCEHVRQHTGGWGYVCTQCNYKTNRSHDLKRHLQSRHQGTLQRPYRCPVTGGGTGDHFSGQSATIATNLTTTTTLLPEQCVIQGTQTCPFCPYRSFSNTDMGRHIRRHTGDSPYRCHHCNYQTTRSNDLKRHVQSRHEGRILRPYRCSLCYYRTTQLSYLHQHIASSHPGHSDSISKPPQTSTHFHSN</sequence>
<keyword evidence="2" id="KW-0479">Metal-binding</keyword>
<dbReference type="InterPro" id="IPR013087">
    <property type="entry name" value="Znf_C2H2_type"/>
</dbReference>
<keyword evidence="3" id="KW-0677">Repeat</keyword>
<dbReference type="GO" id="GO:0000981">
    <property type="term" value="F:DNA-binding transcription factor activity, RNA polymerase II-specific"/>
    <property type="evidence" value="ECO:0007669"/>
    <property type="project" value="TreeGrafter"/>
</dbReference>
<dbReference type="Proteomes" id="UP001286313">
    <property type="component" value="Unassembled WGS sequence"/>
</dbReference>
<dbReference type="PANTHER" id="PTHR24388:SF54">
    <property type="entry name" value="PROTEIN ESCARGOT"/>
    <property type="match status" value="1"/>
</dbReference>
<comment type="caution">
    <text evidence="11">The sequence shown here is derived from an EMBL/GenBank/DDBJ whole genome shotgun (WGS) entry which is preliminary data.</text>
</comment>
<evidence type="ECO:0000313" key="11">
    <source>
        <dbReference type="EMBL" id="KAK3860751.1"/>
    </source>
</evidence>
<keyword evidence="6" id="KW-0539">Nucleus</keyword>
<dbReference type="PANTHER" id="PTHR24388">
    <property type="entry name" value="ZINC FINGER PROTEIN"/>
    <property type="match status" value="1"/>
</dbReference>
<evidence type="ECO:0000256" key="9">
    <source>
        <dbReference type="SAM" id="MobiDB-lite"/>
    </source>
</evidence>
<dbReference type="GO" id="GO:0008270">
    <property type="term" value="F:zinc ion binding"/>
    <property type="evidence" value="ECO:0007669"/>
    <property type="project" value="UniProtKB-KW"/>
</dbReference>
<organism evidence="11 12">
    <name type="scientific">Petrolisthes cinctipes</name>
    <name type="common">Flat porcelain crab</name>
    <dbReference type="NCBI Taxonomy" id="88211"/>
    <lineage>
        <taxon>Eukaryota</taxon>
        <taxon>Metazoa</taxon>
        <taxon>Ecdysozoa</taxon>
        <taxon>Arthropoda</taxon>
        <taxon>Crustacea</taxon>
        <taxon>Multicrustacea</taxon>
        <taxon>Malacostraca</taxon>
        <taxon>Eumalacostraca</taxon>
        <taxon>Eucarida</taxon>
        <taxon>Decapoda</taxon>
        <taxon>Pleocyemata</taxon>
        <taxon>Anomura</taxon>
        <taxon>Galatheoidea</taxon>
        <taxon>Porcellanidae</taxon>
        <taxon>Petrolisthes</taxon>
    </lineage>
</organism>
<gene>
    <name evidence="11" type="ORF">Pcinc_033220</name>
</gene>
<keyword evidence="4 8" id="KW-0863">Zinc-finger</keyword>
<comment type="similarity">
    <text evidence="7">Belongs to the snail C2H2-type zinc-finger protein family.</text>
</comment>
<dbReference type="SUPFAM" id="SSF57667">
    <property type="entry name" value="beta-beta-alpha zinc fingers"/>
    <property type="match status" value="3"/>
</dbReference>
<dbReference type="PROSITE" id="PS50157">
    <property type="entry name" value="ZINC_FINGER_C2H2_2"/>
    <property type="match status" value="4"/>
</dbReference>
<feature type="domain" description="C2H2-type" evidence="10">
    <location>
        <begin position="176"/>
        <end position="204"/>
    </location>
</feature>
<feature type="region of interest" description="Disordered" evidence="9">
    <location>
        <begin position="196"/>
        <end position="219"/>
    </location>
</feature>
<evidence type="ECO:0000259" key="10">
    <source>
        <dbReference type="PROSITE" id="PS50157"/>
    </source>
</evidence>
<evidence type="ECO:0000256" key="4">
    <source>
        <dbReference type="ARBA" id="ARBA00022771"/>
    </source>
</evidence>
<dbReference type="InterPro" id="IPR036236">
    <property type="entry name" value="Znf_C2H2_sf"/>
</dbReference>
<evidence type="ECO:0000256" key="1">
    <source>
        <dbReference type="ARBA" id="ARBA00004123"/>
    </source>
</evidence>
<feature type="domain" description="C2H2-type" evidence="10">
    <location>
        <begin position="145"/>
        <end position="170"/>
    </location>
</feature>
<proteinExistence type="inferred from homology"/>
<dbReference type="GO" id="GO:0000978">
    <property type="term" value="F:RNA polymerase II cis-regulatory region sequence-specific DNA binding"/>
    <property type="evidence" value="ECO:0007669"/>
    <property type="project" value="TreeGrafter"/>
</dbReference>
<feature type="domain" description="C2H2-type" evidence="10">
    <location>
        <begin position="117"/>
        <end position="144"/>
    </location>
</feature>
<evidence type="ECO:0000256" key="2">
    <source>
        <dbReference type="ARBA" id="ARBA00022723"/>
    </source>
</evidence>
<dbReference type="SMART" id="SM00355">
    <property type="entry name" value="ZnF_C2H2"/>
    <property type="match status" value="5"/>
</dbReference>
<dbReference type="AlphaFoldDB" id="A0AAE1JXU5"/>
<evidence type="ECO:0000313" key="12">
    <source>
        <dbReference type="Proteomes" id="UP001286313"/>
    </source>
</evidence>
<feature type="domain" description="C2H2-type" evidence="10">
    <location>
        <begin position="45"/>
        <end position="73"/>
    </location>
</feature>
<name>A0AAE1JXU5_PETCI</name>
<evidence type="ECO:0000256" key="6">
    <source>
        <dbReference type="ARBA" id="ARBA00023242"/>
    </source>
</evidence>
<evidence type="ECO:0000256" key="5">
    <source>
        <dbReference type="ARBA" id="ARBA00022833"/>
    </source>
</evidence>
<reference evidence="11" key="1">
    <citation type="submission" date="2023-10" db="EMBL/GenBank/DDBJ databases">
        <title>Genome assemblies of two species of porcelain crab, Petrolisthes cinctipes and Petrolisthes manimaculis (Anomura: Porcellanidae).</title>
        <authorList>
            <person name="Angst P."/>
        </authorList>
    </citation>
    <scope>NUCLEOTIDE SEQUENCE</scope>
    <source>
        <strain evidence="11">PB745_01</strain>
        <tissue evidence="11">Gill</tissue>
    </source>
</reference>
<evidence type="ECO:0000256" key="8">
    <source>
        <dbReference type="PROSITE-ProRule" id="PRU00042"/>
    </source>
</evidence>
<dbReference type="Gene3D" id="3.30.160.60">
    <property type="entry name" value="Classic Zinc Finger"/>
    <property type="match status" value="2"/>
</dbReference>
<protein>
    <recommendedName>
        <fullName evidence="10">C2H2-type domain-containing protein</fullName>
    </recommendedName>
</protein>